<evidence type="ECO:0000256" key="1">
    <source>
        <dbReference type="SAM" id="MobiDB-lite"/>
    </source>
</evidence>
<evidence type="ECO:0000313" key="3">
    <source>
        <dbReference type="Proteomes" id="UP001054252"/>
    </source>
</evidence>
<evidence type="ECO:0000313" key="2">
    <source>
        <dbReference type="EMBL" id="GKV10787.1"/>
    </source>
</evidence>
<name>A0AAV5JGZ5_9ROSI</name>
<feature type="compositionally biased region" description="Low complexity" evidence="1">
    <location>
        <begin position="148"/>
        <end position="161"/>
    </location>
</feature>
<dbReference type="Proteomes" id="UP001054252">
    <property type="component" value="Unassembled WGS sequence"/>
</dbReference>
<gene>
    <name evidence="2" type="ORF">SLEP1_g22105</name>
</gene>
<comment type="caution">
    <text evidence="2">The sequence shown here is derived from an EMBL/GenBank/DDBJ whole genome shotgun (WGS) entry which is preliminary data.</text>
</comment>
<sequence>MFDSLQFKENLTYFQKLLEEGVFDLSFVRKSESNSGGSVVSRGPSVAGSNNVAIIKRARENKSQSFPEAKTLKSPKRPVMKATYENKELLDNDGSCFSPRSLFALPPDGSTLMLDSFHFADESSDQDLLLDVPSNSSFPEAELLHPLSSSGQQASTSSSSAYPHNVHP</sequence>
<accession>A0AAV5JGZ5</accession>
<reference evidence="2 3" key="1">
    <citation type="journal article" date="2021" name="Commun. Biol.">
        <title>The genome of Shorea leprosula (Dipterocarpaceae) highlights the ecological relevance of drought in aseasonal tropical rainforests.</title>
        <authorList>
            <person name="Ng K.K.S."/>
            <person name="Kobayashi M.J."/>
            <person name="Fawcett J.A."/>
            <person name="Hatakeyama M."/>
            <person name="Paape T."/>
            <person name="Ng C.H."/>
            <person name="Ang C.C."/>
            <person name="Tnah L.H."/>
            <person name="Lee C.T."/>
            <person name="Nishiyama T."/>
            <person name="Sese J."/>
            <person name="O'Brien M.J."/>
            <person name="Copetti D."/>
            <person name="Mohd Noor M.I."/>
            <person name="Ong R.C."/>
            <person name="Putra M."/>
            <person name="Sireger I.Z."/>
            <person name="Indrioko S."/>
            <person name="Kosugi Y."/>
            <person name="Izuno A."/>
            <person name="Isagi Y."/>
            <person name="Lee S.L."/>
            <person name="Shimizu K.K."/>
        </authorList>
    </citation>
    <scope>NUCLEOTIDE SEQUENCE [LARGE SCALE GENOMIC DNA]</scope>
    <source>
        <strain evidence="2">214</strain>
    </source>
</reference>
<protein>
    <submittedName>
        <fullName evidence="2">Uncharacterized protein</fullName>
    </submittedName>
</protein>
<feature type="region of interest" description="Disordered" evidence="1">
    <location>
        <begin position="140"/>
        <end position="168"/>
    </location>
</feature>
<proteinExistence type="predicted"/>
<organism evidence="2 3">
    <name type="scientific">Rubroshorea leprosula</name>
    <dbReference type="NCBI Taxonomy" id="152421"/>
    <lineage>
        <taxon>Eukaryota</taxon>
        <taxon>Viridiplantae</taxon>
        <taxon>Streptophyta</taxon>
        <taxon>Embryophyta</taxon>
        <taxon>Tracheophyta</taxon>
        <taxon>Spermatophyta</taxon>
        <taxon>Magnoliopsida</taxon>
        <taxon>eudicotyledons</taxon>
        <taxon>Gunneridae</taxon>
        <taxon>Pentapetalae</taxon>
        <taxon>rosids</taxon>
        <taxon>malvids</taxon>
        <taxon>Malvales</taxon>
        <taxon>Dipterocarpaceae</taxon>
        <taxon>Rubroshorea</taxon>
    </lineage>
</organism>
<dbReference type="EMBL" id="BPVZ01000032">
    <property type="protein sequence ID" value="GKV10787.1"/>
    <property type="molecule type" value="Genomic_DNA"/>
</dbReference>
<keyword evidence="3" id="KW-1185">Reference proteome</keyword>
<dbReference type="AlphaFoldDB" id="A0AAV5JGZ5"/>